<keyword evidence="6" id="KW-0762">Sugar transport</keyword>
<organism evidence="10 11">
    <name type="scientific">Pseudoramibacter alactolyticus ATCC 23263</name>
    <dbReference type="NCBI Taxonomy" id="887929"/>
    <lineage>
        <taxon>Bacteria</taxon>
        <taxon>Bacillati</taxon>
        <taxon>Bacillota</taxon>
        <taxon>Clostridia</taxon>
        <taxon>Eubacteriales</taxon>
        <taxon>Eubacteriaceae</taxon>
        <taxon>Pseudoramibacter</taxon>
    </lineage>
</organism>
<dbReference type="STRING" id="887929.HMP0721_1324"/>
<dbReference type="EMBL" id="AEQN01000016">
    <property type="protein sequence ID" value="EFV01929.1"/>
    <property type="molecule type" value="Genomic_DNA"/>
</dbReference>
<evidence type="ECO:0000313" key="11">
    <source>
        <dbReference type="Proteomes" id="UP000004754"/>
    </source>
</evidence>
<keyword evidence="5" id="KW-0963">Cytoplasm</keyword>
<comment type="function">
    <text evidence="1">General (non sugar-specific) component of the phosphoenolpyruvate-dependent sugar phosphotransferase system (sugar PTS). This major carbohydrate active-transport system catalyzes the phosphorylation of incoming sugar substrates concomitantly with their translocation across the cell membrane. The phosphoryl group from phosphoenolpyruvate (PEP) is transferred to the phosphoryl carrier protein HPr by enzyme I. Phospho-HPr then transfers it to the PTS EIIA domain.</text>
</comment>
<comment type="caution">
    <text evidence="10">The sequence shown here is derived from an EMBL/GenBank/DDBJ whole genome shotgun (WGS) entry which is preliminary data.</text>
</comment>
<dbReference type="InterPro" id="IPR000032">
    <property type="entry name" value="HPr-like"/>
</dbReference>
<dbReference type="AlphaFoldDB" id="E6MH39"/>
<evidence type="ECO:0000256" key="5">
    <source>
        <dbReference type="ARBA" id="ARBA00022490"/>
    </source>
</evidence>
<dbReference type="GO" id="GO:0005737">
    <property type="term" value="C:cytoplasm"/>
    <property type="evidence" value="ECO:0007669"/>
    <property type="project" value="UniProtKB-SubCell"/>
</dbReference>
<name>E6MH39_9FIRM</name>
<dbReference type="RefSeq" id="WP_006598746.1">
    <property type="nucleotide sequence ID" value="NZ_GL622359.1"/>
</dbReference>
<keyword evidence="7" id="KW-0598">Phosphotransferase system</keyword>
<gene>
    <name evidence="10" type="ORF">HMP0721_1324</name>
</gene>
<dbReference type="GO" id="GO:0009401">
    <property type="term" value="P:phosphoenolpyruvate-dependent sugar phosphotransferase system"/>
    <property type="evidence" value="ECO:0007669"/>
    <property type="project" value="UniProtKB-KW"/>
</dbReference>
<accession>E6MH39</accession>
<dbReference type="PANTHER" id="PTHR33705:SF1">
    <property type="entry name" value="PHOSPHOCARRIER PROTEIN HPR"/>
    <property type="match status" value="1"/>
</dbReference>
<dbReference type="InterPro" id="IPR001020">
    <property type="entry name" value="PTS_HPr_His_P_site"/>
</dbReference>
<proteinExistence type="predicted"/>
<evidence type="ECO:0000259" key="9">
    <source>
        <dbReference type="PROSITE" id="PS51350"/>
    </source>
</evidence>
<dbReference type="InterPro" id="IPR050399">
    <property type="entry name" value="HPr"/>
</dbReference>
<dbReference type="Pfam" id="PF00381">
    <property type="entry name" value="PTS-HPr"/>
    <property type="match status" value="1"/>
</dbReference>
<dbReference type="Gene3D" id="3.30.1340.10">
    <property type="entry name" value="HPr-like"/>
    <property type="match status" value="1"/>
</dbReference>
<evidence type="ECO:0000256" key="1">
    <source>
        <dbReference type="ARBA" id="ARBA00003681"/>
    </source>
</evidence>
<dbReference type="PROSITE" id="PS00589">
    <property type="entry name" value="PTS_HPR_SER"/>
    <property type="match status" value="1"/>
</dbReference>
<evidence type="ECO:0000256" key="4">
    <source>
        <dbReference type="ARBA" id="ARBA00022448"/>
    </source>
</evidence>
<dbReference type="PRINTS" id="PR00107">
    <property type="entry name" value="PHOSPHOCPHPR"/>
</dbReference>
<sequence>MAMYSKTVKIINKTGLHARPAANFCREAVVFESDIAIADARDETRVGNAKSVISVMAMGLSKGTEMVITANGDDEEAAVEALAALAENGFGEEE</sequence>
<dbReference type="Proteomes" id="UP000004754">
    <property type="component" value="Unassembled WGS sequence"/>
</dbReference>
<evidence type="ECO:0000256" key="6">
    <source>
        <dbReference type="ARBA" id="ARBA00022597"/>
    </source>
</evidence>
<evidence type="ECO:0000256" key="8">
    <source>
        <dbReference type="ARBA" id="ARBA00033055"/>
    </source>
</evidence>
<keyword evidence="4" id="KW-0813">Transport</keyword>
<evidence type="ECO:0000313" key="10">
    <source>
        <dbReference type="EMBL" id="EFV01929.1"/>
    </source>
</evidence>
<protein>
    <recommendedName>
        <fullName evidence="3">Phosphocarrier protein HPr</fullName>
    </recommendedName>
    <alternativeName>
        <fullName evidence="8">Histidine-containing protein</fullName>
    </alternativeName>
</protein>
<dbReference type="InterPro" id="IPR002114">
    <property type="entry name" value="PTS_HPr_Ser_P_site"/>
</dbReference>
<keyword evidence="11" id="KW-1185">Reference proteome</keyword>
<dbReference type="CDD" id="cd00367">
    <property type="entry name" value="PTS-HPr_like"/>
    <property type="match status" value="1"/>
</dbReference>
<dbReference type="eggNOG" id="COG1925">
    <property type="taxonomic scope" value="Bacteria"/>
</dbReference>
<dbReference type="PROSITE" id="PS00369">
    <property type="entry name" value="PTS_HPR_HIS"/>
    <property type="match status" value="1"/>
</dbReference>
<dbReference type="HOGENOM" id="CLU_136230_2_2_9"/>
<evidence type="ECO:0000256" key="2">
    <source>
        <dbReference type="ARBA" id="ARBA00004496"/>
    </source>
</evidence>
<evidence type="ECO:0000256" key="7">
    <source>
        <dbReference type="ARBA" id="ARBA00022683"/>
    </source>
</evidence>
<dbReference type="PANTHER" id="PTHR33705">
    <property type="entry name" value="PHOSPHOCARRIER PROTEIN HPR"/>
    <property type="match status" value="1"/>
</dbReference>
<dbReference type="PROSITE" id="PS51350">
    <property type="entry name" value="PTS_HPR_DOM"/>
    <property type="match status" value="1"/>
</dbReference>
<dbReference type="NCBIfam" id="TIGR01003">
    <property type="entry name" value="PTS_HPr_family"/>
    <property type="match status" value="1"/>
</dbReference>
<reference evidence="10 11" key="1">
    <citation type="submission" date="2010-12" db="EMBL/GenBank/DDBJ databases">
        <authorList>
            <person name="Muzny D."/>
            <person name="Qin X."/>
            <person name="Deng J."/>
            <person name="Jiang H."/>
            <person name="Liu Y."/>
            <person name="Qu J."/>
            <person name="Song X.-Z."/>
            <person name="Zhang L."/>
            <person name="Thornton R."/>
            <person name="Coyle M."/>
            <person name="Francisco L."/>
            <person name="Jackson L."/>
            <person name="Javaid M."/>
            <person name="Korchina V."/>
            <person name="Kovar C."/>
            <person name="Mata R."/>
            <person name="Mathew T."/>
            <person name="Ngo R."/>
            <person name="Nguyen L."/>
            <person name="Nguyen N."/>
            <person name="Okwuonu G."/>
            <person name="Ongeri F."/>
            <person name="Pham C."/>
            <person name="Simmons D."/>
            <person name="Wilczek-Boney K."/>
            <person name="Hale W."/>
            <person name="Jakkamsetti A."/>
            <person name="Pham P."/>
            <person name="Ruth R."/>
            <person name="San Lucas F."/>
            <person name="Warren J."/>
            <person name="Zhang J."/>
            <person name="Zhao Z."/>
            <person name="Zhou C."/>
            <person name="Zhu D."/>
            <person name="Lee S."/>
            <person name="Bess C."/>
            <person name="Blankenburg K."/>
            <person name="Forbes L."/>
            <person name="Fu Q."/>
            <person name="Gubbala S."/>
            <person name="Hirani K."/>
            <person name="Jayaseelan J.C."/>
            <person name="Lara F."/>
            <person name="Munidasa M."/>
            <person name="Palculict T."/>
            <person name="Patil S."/>
            <person name="Pu L.-L."/>
            <person name="Saada N."/>
            <person name="Tang L."/>
            <person name="Weissenberger G."/>
            <person name="Zhu Y."/>
            <person name="Hemphill L."/>
            <person name="Shang Y."/>
            <person name="Youmans B."/>
            <person name="Ayvaz T."/>
            <person name="Ross M."/>
            <person name="Santibanez J."/>
            <person name="Aqrawi P."/>
            <person name="Gross S."/>
            <person name="Joshi V."/>
            <person name="Fowler G."/>
            <person name="Nazareth L."/>
            <person name="Reid J."/>
            <person name="Worley K."/>
            <person name="Petrosino J."/>
            <person name="Highlander S."/>
            <person name="Gibbs R."/>
        </authorList>
    </citation>
    <scope>NUCLEOTIDE SEQUENCE [LARGE SCALE GENOMIC DNA]</scope>
    <source>
        <strain evidence="10 11">ATCC 23263</strain>
    </source>
</reference>
<dbReference type="InterPro" id="IPR035895">
    <property type="entry name" value="HPr-like_sf"/>
</dbReference>
<dbReference type="SUPFAM" id="SSF55594">
    <property type="entry name" value="HPr-like"/>
    <property type="match status" value="1"/>
</dbReference>
<feature type="domain" description="HPr" evidence="9">
    <location>
        <begin position="3"/>
        <end position="93"/>
    </location>
</feature>
<evidence type="ECO:0000256" key="3">
    <source>
        <dbReference type="ARBA" id="ARBA00020422"/>
    </source>
</evidence>
<comment type="subcellular location">
    <subcellularLocation>
        <location evidence="2">Cytoplasm</location>
    </subcellularLocation>
</comment>